<dbReference type="EMBL" id="KE344580">
    <property type="protein sequence ID" value="EXB68673.1"/>
    <property type="molecule type" value="Genomic_DNA"/>
</dbReference>
<name>W9R4U6_9ROSA</name>
<protein>
    <submittedName>
        <fullName evidence="1">Uncharacterized protein</fullName>
    </submittedName>
</protein>
<dbReference type="Proteomes" id="UP000030645">
    <property type="component" value="Unassembled WGS sequence"/>
</dbReference>
<evidence type="ECO:0000313" key="2">
    <source>
        <dbReference type="Proteomes" id="UP000030645"/>
    </source>
</evidence>
<organism evidence="1 2">
    <name type="scientific">Morus notabilis</name>
    <dbReference type="NCBI Taxonomy" id="981085"/>
    <lineage>
        <taxon>Eukaryota</taxon>
        <taxon>Viridiplantae</taxon>
        <taxon>Streptophyta</taxon>
        <taxon>Embryophyta</taxon>
        <taxon>Tracheophyta</taxon>
        <taxon>Spermatophyta</taxon>
        <taxon>Magnoliopsida</taxon>
        <taxon>eudicotyledons</taxon>
        <taxon>Gunneridae</taxon>
        <taxon>Pentapetalae</taxon>
        <taxon>rosids</taxon>
        <taxon>fabids</taxon>
        <taxon>Rosales</taxon>
        <taxon>Moraceae</taxon>
        <taxon>Moreae</taxon>
        <taxon>Morus</taxon>
    </lineage>
</organism>
<keyword evidence="2" id="KW-1185">Reference proteome</keyword>
<sequence>MGLQKVLLMNGINGFYLFLEKKQERAKEGGGGEEERRMFQKDQLGIGFRFALIP</sequence>
<proteinExistence type="predicted"/>
<dbReference type="AlphaFoldDB" id="W9R4U6"/>
<evidence type="ECO:0000313" key="1">
    <source>
        <dbReference type="EMBL" id="EXB68673.1"/>
    </source>
</evidence>
<accession>W9R4U6</accession>
<gene>
    <name evidence="1" type="ORF">L484_024688</name>
</gene>
<reference evidence="2" key="1">
    <citation type="submission" date="2013-01" db="EMBL/GenBank/DDBJ databases">
        <title>Draft Genome Sequence of a Mulberry Tree, Morus notabilis C.K. Schneid.</title>
        <authorList>
            <person name="He N."/>
            <person name="Zhao S."/>
        </authorList>
    </citation>
    <scope>NUCLEOTIDE SEQUENCE</scope>
</reference>